<dbReference type="Proteomes" id="UP001370590">
    <property type="component" value="Unassembled WGS sequence"/>
</dbReference>
<evidence type="ECO:0000313" key="2">
    <source>
        <dbReference type="EMBL" id="MEJ6401212.1"/>
    </source>
</evidence>
<dbReference type="PANTHER" id="PTHR13696">
    <property type="entry name" value="P-LOOP CONTAINING NUCLEOSIDE TRIPHOSPHATE HYDROLASE"/>
    <property type="match status" value="1"/>
</dbReference>
<evidence type="ECO:0000313" key="3">
    <source>
        <dbReference type="EMBL" id="MEJ6401234.1"/>
    </source>
</evidence>
<name>A0ABU8SMX6_9LACO</name>
<dbReference type="RefSeq" id="WP_339961062.1">
    <property type="nucleotide sequence ID" value="NZ_JAWMWH010000004.1"/>
</dbReference>
<accession>A0ABU8SMX6</accession>
<evidence type="ECO:0000313" key="4">
    <source>
        <dbReference type="Proteomes" id="UP001370590"/>
    </source>
</evidence>
<proteinExistence type="predicted"/>
<protein>
    <submittedName>
        <fullName evidence="3">AAA family ATPase</fullName>
    </submittedName>
</protein>
<gene>
    <name evidence="2" type="ORF">R4146_08685</name>
    <name evidence="3" type="ORF">R4146_08800</name>
</gene>
<feature type="domain" description="AAA" evidence="1">
    <location>
        <begin position="3"/>
        <end position="181"/>
    </location>
</feature>
<dbReference type="Pfam" id="PF13614">
    <property type="entry name" value="AAA_31"/>
    <property type="match status" value="1"/>
</dbReference>
<dbReference type="EMBL" id="JAWMWH010000004">
    <property type="protein sequence ID" value="MEJ6401234.1"/>
    <property type="molecule type" value="Genomic_DNA"/>
</dbReference>
<dbReference type="EMBL" id="JAWMWH010000004">
    <property type="protein sequence ID" value="MEJ6401212.1"/>
    <property type="molecule type" value="Genomic_DNA"/>
</dbReference>
<dbReference type="PANTHER" id="PTHR13696:SF99">
    <property type="entry name" value="COBYRINIC ACID AC-DIAMIDE SYNTHASE"/>
    <property type="match status" value="1"/>
</dbReference>
<dbReference type="InterPro" id="IPR025669">
    <property type="entry name" value="AAA_dom"/>
</dbReference>
<dbReference type="CDD" id="cd02042">
    <property type="entry name" value="ParAB_family"/>
    <property type="match status" value="1"/>
</dbReference>
<dbReference type="PIRSF" id="PIRSF009320">
    <property type="entry name" value="Nuc_binding_HP_1000"/>
    <property type="match status" value="1"/>
</dbReference>
<organism evidence="3 4">
    <name type="scientific">Nicoliella lavandulae</name>
    <dbReference type="NCBI Taxonomy" id="3082954"/>
    <lineage>
        <taxon>Bacteria</taxon>
        <taxon>Bacillati</taxon>
        <taxon>Bacillota</taxon>
        <taxon>Bacilli</taxon>
        <taxon>Lactobacillales</taxon>
        <taxon>Lactobacillaceae</taxon>
        <taxon>Nicoliella</taxon>
    </lineage>
</organism>
<dbReference type="Gene3D" id="3.40.50.300">
    <property type="entry name" value="P-loop containing nucleotide triphosphate hydrolases"/>
    <property type="match status" value="1"/>
</dbReference>
<keyword evidence="4" id="KW-1185">Reference proteome</keyword>
<reference evidence="3 4" key="1">
    <citation type="submission" date="2023-10" db="EMBL/GenBank/DDBJ databases">
        <title>Nicoliella lavandulae sp. nov. isolated from Lavandula angustifolia flowers.</title>
        <authorList>
            <person name="Alcantara C."/>
            <person name="Zuniga M."/>
            <person name="Landete J.M."/>
            <person name="Monedero V."/>
        </authorList>
    </citation>
    <scope>NUCLEOTIDE SEQUENCE [LARGE SCALE GENOMIC DNA]</scope>
    <source>
        <strain evidence="3 4">Es01</strain>
    </source>
</reference>
<comment type="caution">
    <text evidence="3">The sequence shown here is derived from an EMBL/GenBank/DDBJ whole genome shotgun (WGS) entry which is preliminary data.</text>
</comment>
<dbReference type="InterPro" id="IPR050678">
    <property type="entry name" value="DNA_Partitioning_ATPase"/>
</dbReference>
<dbReference type="SUPFAM" id="SSF52540">
    <property type="entry name" value="P-loop containing nucleoside triphosphate hydrolases"/>
    <property type="match status" value="1"/>
</dbReference>
<sequence>MTAKIISFANQKGGVGKTTTTFEVAENLSQQFDKRVLIIDLDPQASLTSIKYDMRKLISEHMDNMTDVMIGKESIQDIIINLKENMDIAPTTLQLSDAELNLVNTTLRELVLSKNISTIKDDYDFILIDCPPSRGLLTVNALSASDYVLIPVQAEYQSLLGMQLLKKTIRDVKSQIKPDLKTLGYAVTMITPTNHAKDAIENIEHDNLDILAEIPRSVDVADASVANMSTYEYRKNNKAGKAYYELSKKINEL</sequence>
<evidence type="ECO:0000259" key="1">
    <source>
        <dbReference type="Pfam" id="PF13614"/>
    </source>
</evidence>
<dbReference type="InterPro" id="IPR027417">
    <property type="entry name" value="P-loop_NTPase"/>
</dbReference>